<dbReference type="PROSITE" id="PS00678">
    <property type="entry name" value="WD_REPEATS_1"/>
    <property type="match status" value="1"/>
</dbReference>
<evidence type="ECO:0000313" key="5">
    <source>
        <dbReference type="EMBL" id="KAH7128099.1"/>
    </source>
</evidence>
<accession>A0A9P9DZW2</accession>
<dbReference type="PROSITE" id="PS50082">
    <property type="entry name" value="WD_REPEATS_2"/>
    <property type="match status" value="1"/>
</dbReference>
<dbReference type="SUPFAM" id="SSF50978">
    <property type="entry name" value="WD40 repeat-like"/>
    <property type="match status" value="1"/>
</dbReference>
<evidence type="ECO:0000313" key="6">
    <source>
        <dbReference type="Proteomes" id="UP000700596"/>
    </source>
</evidence>
<protein>
    <submittedName>
        <fullName evidence="5">WD40-repeat-containing domain protein</fullName>
    </submittedName>
</protein>
<dbReference type="OrthoDB" id="1367865at2759"/>
<dbReference type="InterPro" id="IPR015943">
    <property type="entry name" value="WD40/YVTN_repeat-like_dom_sf"/>
</dbReference>
<keyword evidence="1 3" id="KW-0853">WD repeat</keyword>
<dbReference type="AlphaFoldDB" id="A0A9P9DZW2"/>
<evidence type="ECO:0000256" key="3">
    <source>
        <dbReference type="PROSITE-ProRule" id="PRU00221"/>
    </source>
</evidence>
<dbReference type="Proteomes" id="UP000700596">
    <property type="component" value="Unassembled WGS sequence"/>
</dbReference>
<feature type="repeat" description="WD" evidence="3">
    <location>
        <begin position="227"/>
        <end position="268"/>
    </location>
</feature>
<keyword evidence="2" id="KW-0677">Repeat</keyword>
<reference evidence="5" key="1">
    <citation type="journal article" date="2021" name="Nat. Commun.">
        <title>Genetic determinants of endophytism in the Arabidopsis root mycobiome.</title>
        <authorList>
            <person name="Mesny F."/>
            <person name="Miyauchi S."/>
            <person name="Thiergart T."/>
            <person name="Pickel B."/>
            <person name="Atanasova L."/>
            <person name="Karlsson M."/>
            <person name="Huettel B."/>
            <person name="Barry K.W."/>
            <person name="Haridas S."/>
            <person name="Chen C."/>
            <person name="Bauer D."/>
            <person name="Andreopoulos W."/>
            <person name="Pangilinan J."/>
            <person name="LaButti K."/>
            <person name="Riley R."/>
            <person name="Lipzen A."/>
            <person name="Clum A."/>
            <person name="Drula E."/>
            <person name="Henrissat B."/>
            <person name="Kohler A."/>
            <person name="Grigoriev I.V."/>
            <person name="Martin F.M."/>
            <person name="Hacquard S."/>
        </authorList>
    </citation>
    <scope>NUCLEOTIDE SEQUENCE</scope>
    <source>
        <strain evidence="5">MPI-CAGE-CH-0243</strain>
    </source>
</reference>
<comment type="caution">
    <text evidence="5">The sequence shown here is derived from an EMBL/GenBank/DDBJ whole genome shotgun (WGS) entry which is preliminary data.</text>
</comment>
<dbReference type="InterPro" id="IPR019775">
    <property type="entry name" value="WD40_repeat_CS"/>
</dbReference>
<proteinExistence type="predicted"/>
<dbReference type="Pfam" id="PF00400">
    <property type="entry name" value="WD40"/>
    <property type="match status" value="1"/>
</dbReference>
<evidence type="ECO:0000256" key="2">
    <source>
        <dbReference type="ARBA" id="ARBA00022737"/>
    </source>
</evidence>
<feature type="chain" id="PRO_5040331674" evidence="4">
    <location>
        <begin position="20"/>
        <end position="448"/>
    </location>
</feature>
<dbReference type="InterPro" id="IPR001680">
    <property type="entry name" value="WD40_rpt"/>
</dbReference>
<dbReference type="Gene3D" id="2.130.10.10">
    <property type="entry name" value="YVTN repeat-like/Quinoprotein amine dehydrogenase"/>
    <property type="match status" value="1"/>
</dbReference>
<keyword evidence="4" id="KW-0732">Signal</keyword>
<dbReference type="InterPro" id="IPR036322">
    <property type="entry name" value="WD40_repeat_dom_sf"/>
</dbReference>
<dbReference type="SMART" id="SM00320">
    <property type="entry name" value="WD40"/>
    <property type="match status" value="2"/>
</dbReference>
<dbReference type="EMBL" id="JAGMWT010000005">
    <property type="protein sequence ID" value="KAH7128099.1"/>
    <property type="molecule type" value="Genomic_DNA"/>
</dbReference>
<keyword evidence="6" id="KW-1185">Reference proteome</keyword>
<organism evidence="5 6">
    <name type="scientific">Dendryphion nanum</name>
    <dbReference type="NCBI Taxonomy" id="256645"/>
    <lineage>
        <taxon>Eukaryota</taxon>
        <taxon>Fungi</taxon>
        <taxon>Dikarya</taxon>
        <taxon>Ascomycota</taxon>
        <taxon>Pezizomycotina</taxon>
        <taxon>Dothideomycetes</taxon>
        <taxon>Pleosporomycetidae</taxon>
        <taxon>Pleosporales</taxon>
        <taxon>Torulaceae</taxon>
        <taxon>Dendryphion</taxon>
    </lineage>
</organism>
<name>A0A9P9DZW2_9PLEO</name>
<sequence length="448" mass="49799">MLSTSLLVTVGLFQAQALATPYISSGAPYRALSSHDRHLRARDVSLAEIPVPKLRSDFKKSNVSASWAPGHPKGWSEAKKKFTIDHPPLPTNVEAVITDDGKFLLLTNITDTNVIEIDTGKVVTSLPLKYPLDWVQTSISMAPEGAFDFLAATASQQGQQIVTQQRFSKDGVPVGPAVDREGYFSIYNYDATVVDGDGRRLLLAIDDSSNEVYVYDLDKVNGSAVTLTGHTDHLISVVYSPDNKTIATSGFDGHTKLWEAATGKEVADIPPEKPEMADITQNWITRFSPDGKTLLYSVGSPLPEVKLVPVNNLTDVTTLGPFNYWVRTAEWNADASLLALGGFGWLIVLRSSDLTVVQEWRIDSEREEEVTFLHWYDNDTKLRWSYLNGTEMYDFEKNLKYHWGPSVDDTPPPPGWLTLAGNWFPIEAKGWFGNIDSDFSVRVWDIPE</sequence>
<feature type="signal peptide" evidence="4">
    <location>
        <begin position="1"/>
        <end position="19"/>
    </location>
</feature>
<evidence type="ECO:0000256" key="1">
    <source>
        <dbReference type="ARBA" id="ARBA00022574"/>
    </source>
</evidence>
<dbReference type="PROSITE" id="PS50294">
    <property type="entry name" value="WD_REPEATS_REGION"/>
    <property type="match status" value="1"/>
</dbReference>
<evidence type="ECO:0000256" key="4">
    <source>
        <dbReference type="SAM" id="SignalP"/>
    </source>
</evidence>
<gene>
    <name evidence="5" type="ORF">B0J11DRAFT_262777</name>
</gene>